<name>A0AAW2A0F0_CULAL</name>
<feature type="non-terminal residue" evidence="2">
    <location>
        <position position="88"/>
    </location>
</feature>
<reference evidence="2 3" key="1">
    <citation type="submission" date="2024-05" db="EMBL/GenBank/DDBJ databases">
        <title>A high-quality chromosomal-level genome assembly of Topmouth culter (Culter alburnus).</title>
        <authorList>
            <person name="Zhao H."/>
        </authorList>
    </citation>
    <scope>NUCLEOTIDE SEQUENCE [LARGE SCALE GENOMIC DNA]</scope>
    <source>
        <strain evidence="2">CATC2023</strain>
        <tissue evidence="2">Muscle</tissue>
    </source>
</reference>
<proteinExistence type="predicted"/>
<comment type="caution">
    <text evidence="2">The sequence shown here is derived from an EMBL/GenBank/DDBJ whole genome shotgun (WGS) entry which is preliminary data.</text>
</comment>
<sequence>ELGTDSLPFTSDPVGVLEAFSPRWACYFLRGCEVTAHLYEIYPGDLRPLAYLAQTASFQPPALSESSVPVPAADSDPEHRNGTAAASG</sequence>
<evidence type="ECO:0000313" key="2">
    <source>
        <dbReference type="EMBL" id="KAK9966513.1"/>
    </source>
</evidence>
<dbReference type="AlphaFoldDB" id="A0AAW2A0F0"/>
<feature type="non-terminal residue" evidence="2">
    <location>
        <position position="1"/>
    </location>
</feature>
<organism evidence="2 3">
    <name type="scientific">Culter alburnus</name>
    <name type="common">Topmouth culter</name>
    <dbReference type="NCBI Taxonomy" id="194366"/>
    <lineage>
        <taxon>Eukaryota</taxon>
        <taxon>Metazoa</taxon>
        <taxon>Chordata</taxon>
        <taxon>Craniata</taxon>
        <taxon>Vertebrata</taxon>
        <taxon>Euteleostomi</taxon>
        <taxon>Actinopterygii</taxon>
        <taxon>Neopterygii</taxon>
        <taxon>Teleostei</taxon>
        <taxon>Ostariophysi</taxon>
        <taxon>Cypriniformes</taxon>
        <taxon>Xenocyprididae</taxon>
        <taxon>Xenocypridinae</taxon>
        <taxon>Culter</taxon>
    </lineage>
</organism>
<accession>A0AAW2A0F0</accession>
<evidence type="ECO:0000256" key="1">
    <source>
        <dbReference type="SAM" id="MobiDB-lite"/>
    </source>
</evidence>
<keyword evidence="3" id="KW-1185">Reference proteome</keyword>
<dbReference type="EMBL" id="JAWDJR010000011">
    <property type="protein sequence ID" value="KAK9966513.1"/>
    <property type="molecule type" value="Genomic_DNA"/>
</dbReference>
<gene>
    <name evidence="2" type="ORF">ABG768_003621</name>
</gene>
<evidence type="ECO:0000313" key="3">
    <source>
        <dbReference type="Proteomes" id="UP001479290"/>
    </source>
</evidence>
<dbReference type="Proteomes" id="UP001479290">
    <property type="component" value="Unassembled WGS sequence"/>
</dbReference>
<protein>
    <submittedName>
        <fullName evidence="2">Uncharacterized protein</fullName>
    </submittedName>
</protein>
<feature type="region of interest" description="Disordered" evidence="1">
    <location>
        <begin position="61"/>
        <end position="88"/>
    </location>
</feature>